<dbReference type="HAMAP" id="MF_04001">
    <property type="entry name" value="PPV_E2"/>
    <property type="match status" value="1"/>
</dbReference>
<evidence type="ECO:0000256" key="6">
    <source>
        <dbReference type="ARBA" id="ARBA00022562"/>
    </source>
</evidence>
<dbReference type="InterPro" id="IPR000427">
    <property type="entry name" value="Papillomavirus_E2_C"/>
</dbReference>
<dbReference type="InterPro" id="IPR001866">
    <property type="entry name" value="PPV_E2_N"/>
</dbReference>
<dbReference type="Proteomes" id="UP000128680">
    <property type="component" value="Genome"/>
</dbReference>
<feature type="region of interest" description="DNA-binding domain" evidence="12">
    <location>
        <begin position="301"/>
        <end position="383"/>
    </location>
</feature>
<dbReference type="InterPro" id="IPR042503">
    <property type="entry name" value="Regulatory_protein_E2_N_1"/>
</dbReference>
<keyword evidence="7 12" id="KW-0235">DNA replication</keyword>
<feature type="cross-link" description="Glycyl lysine isopeptide (Lys-Gly) (interchain with G-Cter in SUMO)" evidence="12">
    <location>
        <position position="308"/>
    </location>
</feature>
<comment type="subunit">
    <text evidence="12">Binds DNA as homodimer. Interacts with protein E1; this interaction greatly increases E1 DNA-binding activity. Interacts with protein L1; this interaction enhances E2-dependent replication and transcription activation. Interacts with protein L2; this interaction inhibits E2 transcriptional activity but not DNA replication function E2. Interacts with protein E7; this interaction inhibits E7 oncogenic activity. Interacts with host TAF1; this interaction modulates E2-dependent transcriptional regulation. Interacts with host BRD4; this interaction mediates E2 transcriptional activation function. Additionally, the interaction with host BRD4 on mitotic chromosomes mediates tethering of the viral genome. Interacts with host TOPBP1; this interaction is required for optimal viral DNA replication.</text>
</comment>
<comment type="function">
    <text evidence="12">Plays a role in the initiation of viral DNA replication. A dimer of E2 interacts with a dimer of E1 in order to improve specificity of E1 DNA binding activity. Once the complex recognizes and binds DNA at specific sites, the E2 dimer is removed from DNA. E2 also regulates viral transcription through binding to the E2RE response element (5'-ACCNNNNNNGGT-3') present in multiple copies in the regulatory regions of the viral genome. Activates or represses transcription depending on E2RE's position with regards to proximal promoter elements including the TATA-box. Repression occurs by sterically hindering the assembly of the transcription initiation complex.</text>
</comment>
<evidence type="ECO:0000256" key="5">
    <source>
        <dbReference type="ARBA" id="ARBA00022553"/>
    </source>
</evidence>
<comment type="similarity">
    <text evidence="2">Belongs to the papillomaviridae E8^E2C protein family.</text>
</comment>
<dbReference type="SUPFAM" id="SSF54957">
    <property type="entry name" value="Viral DNA-binding domain"/>
    <property type="match status" value="1"/>
</dbReference>
<keyword evidence="9 12" id="KW-0238">DNA-binding</keyword>
<evidence type="ECO:0000313" key="16">
    <source>
        <dbReference type="EMBL" id="AHZ58191.1"/>
    </source>
</evidence>
<evidence type="ECO:0000256" key="10">
    <source>
        <dbReference type="ARBA" id="ARBA00023159"/>
    </source>
</evidence>
<keyword evidence="6 12" id="KW-1048">Host nucleus</keyword>
<evidence type="ECO:0000256" key="7">
    <source>
        <dbReference type="ARBA" id="ARBA00022705"/>
    </source>
</evidence>
<reference evidence="16 17" key="1">
    <citation type="submission" date="2014-01" db="EMBL/GenBank/DDBJ databases">
        <authorList>
            <person name="Johansson H.K."/>
            <person name="Kravtchenko E."/>
            <person name="Forslund O."/>
        </authorList>
    </citation>
    <scope>NUCLEOTIDE SEQUENCE [LARGE SCALE GENOMIC DNA]</scope>
</reference>
<comment type="similarity">
    <text evidence="12">Belongs to the papillomaviridae E2 protein family.</text>
</comment>
<dbReference type="InterPro" id="IPR033668">
    <property type="entry name" value="Reg_prot_E2"/>
</dbReference>
<feature type="domain" description="Papillomavirus E2 N-terminal" evidence="14">
    <location>
        <begin position="1"/>
        <end position="198"/>
    </location>
</feature>
<dbReference type="SUPFAM" id="SSF51332">
    <property type="entry name" value="E2 regulatory, transactivation domain"/>
    <property type="match status" value="1"/>
</dbReference>
<evidence type="ECO:0000256" key="3">
    <source>
        <dbReference type="ARBA" id="ARBA00022491"/>
    </source>
</evidence>
<dbReference type="Gene3D" id="2.170.200.10">
    <property type="entry name" value="Papillomavirus E2 early protein domain"/>
    <property type="match status" value="1"/>
</dbReference>
<evidence type="ECO:0000259" key="14">
    <source>
        <dbReference type="Pfam" id="PF00508"/>
    </source>
</evidence>
<keyword evidence="12" id="KW-0832">Ubl conjugation</keyword>
<proteinExistence type="inferred from homology"/>
<evidence type="ECO:0000256" key="8">
    <source>
        <dbReference type="ARBA" id="ARBA00023015"/>
    </source>
</evidence>
<dbReference type="InterPro" id="IPR042504">
    <property type="entry name" value="Regulatory_protein_E2_N_2"/>
</dbReference>
<dbReference type="GO" id="GO:0003700">
    <property type="term" value="F:DNA-binding transcription factor activity"/>
    <property type="evidence" value="ECO:0007669"/>
    <property type="project" value="UniProtKB-UniRule"/>
</dbReference>
<evidence type="ECO:0000256" key="1">
    <source>
        <dbReference type="ARBA" id="ARBA00004147"/>
    </source>
</evidence>
<dbReference type="GO" id="GO:0042025">
    <property type="term" value="C:host cell nucleus"/>
    <property type="evidence" value="ECO:0007669"/>
    <property type="project" value="UniProtKB-SubCell"/>
</dbReference>
<dbReference type="Gene3D" id="3.30.70.330">
    <property type="match status" value="1"/>
</dbReference>
<organism evidence="16 17">
    <name type="scientific">Human papillomavirus type 72b</name>
    <dbReference type="NCBI Taxonomy" id="1484958"/>
    <lineage>
        <taxon>Viruses</taxon>
        <taxon>Monodnaviria</taxon>
        <taxon>Shotokuvirae</taxon>
        <taxon>Cossaviricota</taxon>
        <taxon>Papovaviricetes</taxon>
        <taxon>Zurhausenvirales</taxon>
        <taxon>Papillomaviridae</taxon>
        <taxon>Firstpapillomavirinae</taxon>
        <taxon>Alphapapillomavirus</taxon>
        <taxon>Alphapapillomavirus 3</taxon>
    </lineage>
</organism>
<comment type="PTM">
    <text evidence="12">Sumoylation plays a regulatory role in E2 transcriptional activity.</text>
</comment>
<keyword evidence="10 12" id="KW-0010">Activator</keyword>
<evidence type="ECO:0000256" key="2">
    <source>
        <dbReference type="ARBA" id="ARBA00007794"/>
    </source>
</evidence>
<keyword evidence="8 12" id="KW-0805">Transcription regulation</keyword>
<dbReference type="GO" id="GO:0006275">
    <property type="term" value="P:regulation of DNA replication"/>
    <property type="evidence" value="ECO:0007669"/>
    <property type="project" value="UniProtKB-UniRule"/>
</dbReference>
<dbReference type="InterPro" id="IPR035975">
    <property type="entry name" value="E2/EBNA1_C_sf"/>
</dbReference>
<dbReference type="InterPro" id="IPR012677">
    <property type="entry name" value="Nucleotide-bd_a/b_plait_sf"/>
</dbReference>
<evidence type="ECO:0000256" key="11">
    <source>
        <dbReference type="ARBA" id="ARBA00023163"/>
    </source>
</evidence>
<protein>
    <recommendedName>
        <fullName evidence="12">Regulatory protein E2</fullName>
    </recommendedName>
</protein>
<feature type="domain" description="Papillomavirus E2 C-terminal" evidence="15">
    <location>
        <begin position="303"/>
        <end position="376"/>
    </location>
</feature>
<evidence type="ECO:0000256" key="13">
    <source>
        <dbReference type="SAM" id="MobiDB-lite"/>
    </source>
</evidence>
<dbReference type="Gene3D" id="1.10.287.30">
    <property type="entry name" value="E2 (early) protein, N terminal domain, subdomain 1"/>
    <property type="match status" value="1"/>
</dbReference>
<comment type="PTM">
    <text evidence="12">Phosphorylated.</text>
</comment>
<dbReference type="GO" id="GO:0003677">
    <property type="term" value="F:DNA binding"/>
    <property type="evidence" value="ECO:0007669"/>
    <property type="project" value="UniProtKB-UniRule"/>
</dbReference>
<keyword evidence="3 12" id="KW-0678">Repressor</keyword>
<evidence type="ECO:0000259" key="15">
    <source>
        <dbReference type="Pfam" id="PF00511"/>
    </source>
</evidence>
<dbReference type="EMBL" id="KJ145795">
    <property type="protein sequence ID" value="AHZ58191.1"/>
    <property type="molecule type" value="Genomic_DNA"/>
</dbReference>
<dbReference type="Pfam" id="PF00508">
    <property type="entry name" value="PPV_E2_N"/>
    <property type="match status" value="1"/>
</dbReference>
<keyword evidence="5 12" id="KW-0597">Phosphoprotein</keyword>
<dbReference type="Pfam" id="PF00511">
    <property type="entry name" value="PPV_E2_C"/>
    <property type="match status" value="1"/>
</dbReference>
<evidence type="ECO:0000256" key="12">
    <source>
        <dbReference type="HAMAP-Rule" id="MF_04001"/>
    </source>
</evidence>
<keyword evidence="11 12" id="KW-0804">Transcription</keyword>
<evidence type="ECO:0000256" key="4">
    <source>
        <dbReference type="ARBA" id="ARBA00022518"/>
    </source>
</evidence>
<sequence>MESLADRLDACQEKLLDLYEKDSDQLVDQILHWHYVRLEHAMLYKARQAGLTHVGHQVVPTLSVTKGKARQAIEVHLALQGLQNSAYSHEPWTLQTTSLEMWNAHPAQCWKKKGRTITVKFDCEDLKAVEYVSWGHIYVQCAEDEQWYKVQGQVSYNGLYYELKGHKHYYVTFAQEALKYGESNKWEVHCGNTLIYEPCASVSSTQDVVREVSSAEATGRVPNATQPTATTRCVGPAQTASQVQTPPCKRQRVHRDRQQQQSQQPDTTENDPAGKRDCVNQWDNGDSNGAEHQGDNHNGYGAPVIHLKGDPNKLKCFRYRLKQSVPDLFVKASSTWHWACGGNTECAFVTLWYVDSNQRKQFLDRVNIPKGIQACVGYMTMFV</sequence>
<dbReference type="GO" id="GO:0000166">
    <property type="term" value="F:nucleotide binding"/>
    <property type="evidence" value="ECO:0007669"/>
    <property type="project" value="UniProtKB-UniRule"/>
</dbReference>
<accession>A0A059U7K1</accession>
<keyword evidence="4 12" id="KW-0244">Early protein</keyword>
<comment type="caution">
    <text evidence="12">Lacks conserved residue(s) required for the propagation of feature annotation.</text>
</comment>
<name>A0A059U7K1_HPV72</name>
<feature type="region of interest" description="Disordered" evidence="13">
    <location>
        <begin position="211"/>
        <end position="297"/>
    </location>
</feature>
<dbReference type="GO" id="GO:0006351">
    <property type="term" value="P:DNA-templated transcription"/>
    <property type="evidence" value="ECO:0007669"/>
    <property type="project" value="UniProtKB-UniRule"/>
</dbReference>
<evidence type="ECO:0000313" key="17">
    <source>
        <dbReference type="Proteomes" id="UP000128680"/>
    </source>
</evidence>
<comment type="subcellular location">
    <subcellularLocation>
        <location evidence="1 12">Host nucleus</location>
    </subcellularLocation>
</comment>
<dbReference type="GO" id="GO:0039693">
    <property type="term" value="P:viral DNA genome replication"/>
    <property type="evidence" value="ECO:0007669"/>
    <property type="project" value="UniProtKB-UniRule"/>
</dbReference>
<evidence type="ECO:0000256" key="9">
    <source>
        <dbReference type="ARBA" id="ARBA00023125"/>
    </source>
</evidence>
<dbReference type="GO" id="GO:0006260">
    <property type="term" value="P:DNA replication"/>
    <property type="evidence" value="ECO:0007669"/>
    <property type="project" value="UniProtKB-KW"/>
</dbReference>
<keyword evidence="12" id="KW-1017">Isopeptide bond</keyword>
<dbReference type="InterPro" id="IPR036050">
    <property type="entry name" value="Regulatory_protein_E2_N"/>
</dbReference>
<gene>
    <name evidence="12 16" type="primary">E2</name>
</gene>